<protein>
    <recommendedName>
        <fullName evidence="3">Asparagine synthase (Glutamine-hydrolyzing)</fullName>
    </recommendedName>
</protein>
<dbReference type="RefSeq" id="WP_015248718.1">
    <property type="nucleotide sequence ID" value="NC_019892.1"/>
</dbReference>
<dbReference type="SUPFAM" id="SSF56235">
    <property type="entry name" value="N-terminal nucleophile aminohydrolases (Ntn hydrolases)"/>
    <property type="match status" value="1"/>
</dbReference>
<dbReference type="EMBL" id="CP003364">
    <property type="protein sequence ID" value="AGA29617.1"/>
    <property type="molecule type" value="Genomic_DNA"/>
</dbReference>
<accession>L0DK35</accession>
<organism evidence="1 2">
    <name type="scientific">Singulisphaera acidiphila (strain ATCC BAA-1392 / DSM 18658 / VKM B-2454 / MOB10)</name>
    <dbReference type="NCBI Taxonomy" id="886293"/>
    <lineage>
        <taxon>Bacteria</taxon>
        <taxon>Pseudomonadati</taxon>
        <taxon>Planctomycetota</taxon>
        <taxon>Planctomycetia</taxon>
        <taxon>Isosphaerales</taxon>
        <taxon>Isosphaeraceae</taxon>
        <taxon>Singulisphaera</taxon>
    </lineage>
</organism>
<dbReference type="HOGENOM" id="CLU_465310_0_0_0"/>
<dbReference type="InterPro" id="IPR014729">
    <property type="entry name" value="Rossmann-like_a/b/a_fold"/>
</dbReference>
<dbReference type="Gene3D" id="3.40.50.620">
    <property type="entry name" value="HUPs"/>
    <property type="match status" value="1"/>
</dbReference>
<evidence type="ECO:0000313" key="2">
    <source>
        <dbReference type="Proteomes" id="UP000010798"/>
    </source>
</evidence>
<gene>
    <name evidence="1" type="ordered locus">Sinac_5471</name>
</gene>
<sequence>MSTFLAFIAKRSQDAAKTFATDVETAQSVKRRSVDVIRVNAALGMAAFKRMDGSGSVFTEDANGNWLLIAGTCIPASAKLRDPAFLLASALDDPYKLARELDGFFALLVGEAGPNPKLHVITDPNGSFHVYSRVVDSGVFVSSSSLVLAATRPVSIDPVAAQEFIATGVIYEERSLYSGVRKLPPATVHEYTQDSHRAKNYWSPFESRTERESMLESADRLWEALTAAAKSVTGIASSPICDLTGGYDSRILNAACKHAGMAFTTTVSGGPSTPDVLISRKLAQVLDVPHSYTPPVAQEPHSIDEAVRLGDGELDATEYACVYEVHKRHTSGFDFSFNGSYGEVARGYWWELLDRDPSVIRPLDIDRVADARFVGLTSSSGLFLKDNRIDLRSHFSGVLRRTLESQIDRSLASQMDMAYIRIRMQRWQGRIASATDQVRPCLSPLGLRRVLDVVLSIPPAHRRRSRVVRHMLDRHAHRVANVPLEHGYPAVPFKIRNGHRFAPLLGYYASRVAARVLPRRAGLGSGVQTGLANDRPGDIVAIPIFDEAALAKFFSNENGSRGDFGAMCRLRTIEGVHQILSRSSID</sequence>
<keyword evidence="2" id="KW-1185">Reference proteome</keyword>
<evidence type="ECO:0000313" key="1">
    <source>
        <dbReference type="EMBL" id="AGA29617.1"/>
    </source>
</evidence>
<reference evidence="1 2" key="1">
    <citation type="submission" date="2012-02" db="EMBL/GenBank/DDBJ databases">
        <title>Complete sequence of chromosome of Singulisphaera acidiphila DSM 18658.</title>
        <authorList>
            <consortium name="US DOE Joint Genome Institute (JGI-PGF)"/>
            <person name="Lucas S."/>
            <person name="Copeland A."/>
            <person name="Lapidus A."/>
            <person name="Glavina del Rio T."/>
            <person name="Dalin E."/>
            <person name="Tice H."/>
            <person name="Bruce D."/>
            <person name="Goodwin L."/>
            <person name="Pitluck S."/>
            <person name="Peters L."/>
            <person name="Ovchinnikova G."/>
            <person name="Chertkov O."/>
            <person name="Kyrpides N."/>
            <person name="Mavromatis K."/>
            <person name="Ivanova N."/>
            <person name="Brettin T."/>
            <person name="Detter J.C."/>
            <person name="Han C."/>
            <person name="Larimer F."/>
            <person name="Land M."/>
            <person name="Hauser L."/>
            <person name="Markowitz V."/>
            <person name="Cheng J.-F."/>
            <person name="Hugenholtz P."/>
            <person name="Woyke T."/>
            <person name="Wu D."/>
            <person name="Tindall B."/>
            <person name="Pomrenke H."/>
            <person name="Brambilla E."/>
            <person name="Klenk H.-P."/>
            <person name="Eisen J.A."/>
        </authorList>
    </citation>
    <scope>NUCLEOTIDE SEQUENCE [LARGE SCALE GENOMIC DNA]</scope>
    <source>
        <strain evidence="2">ATCC BAA-1392 / DSM 18658 / VKM B-2454 / MOB10</strain>
    </source>
</reference>
<dbReference type="eggNOG" id="COG0367">
    <property type="taxonomic scope" value="Bacteria"/>
</dbReference>
<evidence type="ECO:0008006" key="3">
    <source>
        <dbReference type="Google" id="ProtNLM"/>
    </source>
</evidence>
<dbReference type="OrthoDB" id="564639at2"/>
<dbReference type="AlphaFoldDB" id="L0DK35"/>
<dbReference type="Proteomes" id="UP000010798">
    <property type="component" value="Chromosome"/>
</dbReference>
<dbReference type="SUPFAM" id="SSF52402">
    <property type="entry name" value="Adenine nucleotide alpha hydrolases-like"/>
    <property type="match status" value="1"/>
</dbReference>
<dbReference type="Gene3D" id="3.60.20.10">
    <property type="entry name" value="Glutamine Phosphoribosylpyrophosphate, subunit 1, domain 1"/>
    <property type="match status" value="1"/>
</dbReference>
<dbReference type="KEGG" id="saci:Sinac_5471"/>
<dbReference type="InterPro" id="IPR029055">
    <property type="entry name" value="Ntn_hydrolases_N"/>
</dbReference>
<name>L0DK35_SINAD</name>
<proteinExistence type="predicted"/>